<accession>A0A0L0CYY3</accession>
<dbReference type="EMBL" id="GG664496">
    <property type="protein sequence ID" value="KNC37381.1"/>
    <property type="molecule type" value="Genomic_DNA"/>
</dbReference>
<sequence length="356" mass="42243">MEIYYFSIFVVISIKLIDSKFTENYNFALLPQDHSKNNYIYSNEIFNIIKKLQGGKQLCIIFDTTYTSYFVPVPTSITYNKNMNTTEIYKYNNFSSNQKYLKSLKTFGKIRDRNVDSIFVENIKKPLLYEIYKKENDTNTNDKIILVPSIFFFSPDCNDRNDFEFSIKNKVRGLLTYCLGKAIELLKNDFSYHDLFVAASQILIDIKKEYNLKYVKFKLSFLNEYSPDDIKFLSHESLFLKKKLQLDEPLWKPSLKLNNLNQYIQDICNMDERKIRNNTKEQRIVQDKIFFLEYITLNVTHMENANIYVELFKKKKKNYFVARSIFNIRNVNGKFSLSDEKKNIIGIIDLNIKCVS</sequence>
<dbReference type="AlphaFoldDB" id="A0A0L0CYY3"/>
<dbReference type="Proteomes" id="UP000054566">
    <property type="component" value="Unassembled WGS sequence"/>
</dbReference>
<evidence type="ECO:0000313" key="1">
    <source>
        <dbReference type="EMBL" id="KNC37381.1"/>
    </source>
</evidence>
<name>A0A0L0CYY3_PLAFA</name>
<evidence type="ECO:0000313" key="2">
    <source>
        <dbReference type="Proteomes" id="UP000054566"/>
    </source>
</evidence>
<organism evidence="1 2">
    <name type="scientific">Plasmodium falciparum RAJ116</name>
    <dbReference type="NCBI Taxonomy" id="580058"/>
    <lineage>
        <taxon>Eukaryota</taxon>
        <taxon>Sar</taxon>
        <taxon>Alveolata</taxon>
        <taxon>Apicomplexa</taxon>
        <taxon>Aconoidasida</taxon>
        <taxon>Haemosporida</taxon>
        <taxon>Plasmodiidae</taxon>
        <taxon>Plasmodium</taxon>
        <taxon>Plasmodium (Laverania)</taxon>
    </lineage>
</organism>
<proteinExistence type="predicted"/>
<gene>
    <name evidence="1" type="ORF">PFLG_01866</name>
</gene>
<dbReference type="OrthoDB" id="3223806at2759"/>
<reference evidence="2" key="2">
    <citation type="submission" date="2015-07" db="EMBL/GenBank/DDBJ databases">
        <title>The genome sequence of Plasmodium falciparum RAJ116.</title>
        <authorList>
            <consortium name="The Broad Institute Genome Sequencing Platform"/>
            <person name="Volkman S.K."/>
            <person name="Neafsey D.E."/>
            <person name="Dash A.P."/>
            <person name="Chitnis C.E."/>
            <person name="Hartl D.L."/>
            <person name="Young S.K."/>
            <person name="Kodira C.D."/>
            <person name="Zeng Q."/>
            <person name="Koehrsen M."/>
            <person name="Godfrey P."/>
            <person name="Alvarado L."/>
            <person name="Berlin A."/>
            <person name="Borenstein D."/>
            <person name="Chen Z."/>
            <person name="Engels R."/>
            <person name="Freedman E."/>
            <person name="Gellesch M."/>
            <person name="Goldberg J."/>
            <person name="Griggs A."/>
            <person name="Gujja S."/>
            <person name="Heiman D."/>
            <person name="Hepburn T."/>
            <person name="Howarth C."/>
            <person name="Jen D."/>
            <person name="Larson L."/>
            <person name="Lewis B."/>
            <person name="Mehta T."/>
            <person name="Park D."/>
            <person name="Pearson M."/>
            <person name="Roberts A."/>
            <person name="Saif S."/>
            <person name="Shea T."/>
            <person name="Shenoy N."/>
            <person name="Sisk P."/>
            <person name="Stolte C."/>
            <person name="Sykes S."/>
            <person name="Walk T."/>
            <person name="White J."/>
            <person name="Yandava C."/>
            <person name="Wirth D.F."/>
            <person name="Nusbaum C."/>
            <person name="Birren B."/>
        </authorList>
    </citation>
    <scope>NUCLEOTIDE SEQUENCE [LARGE SCALE GENOMIC DNA]</scope>
    <source>
        <strain evidence="2">RAJ116</strain>
    </source>
</reference>
<reference evidence="2" key="1">
    <citation type="submission" date="2015-07" db="EMBL/GenBank/DDBJ databases">
        <title>Annotation of Plasmodium falciparum RAJ116.</title>
        <authorList>
            <consortium name="The Broad Institute Genome Sequencing Platform"/>
            <person name="Volkman S.K."/>
            <person name="Neafsey D.E."/>
            <person name="Dash A.P."/>
            <person name="Chitnis C.E."/>
            <person name="Hartl D.L."/>
            <person name="Young S.K."/>
            <person name="Zeng Q."/>
            <person name="Koehrsen M."/>
            <person name="Alvarado L."/>
            <person name="Berlin A."/>
            <person name="Borenstein D."/>
            <person name="Chapman S.B."/>
            <person name="Chen Z."/>
            <person name="Engels R."/>
            <person name="Freedman E."/>
            <person name="Gellesch M."/>
            <person name="Goldberg J."/>
            <person name="Griggs A."/>
            <person name="Gujja S."/>
            <person name="Heilman E.R."/>
            <person name="Heiman D.I."/>
            <person name="Howarth C."/>
            <person name="Jen D."/>
            <person name="Larson L."/>
            <person name="Mehta T."/>
            <person name="Neiman D."/>
            <person name="Park D."/>
            <person name="Pearson M."/>
            <person name="Roberts A."/>
            <person name="Saif S."/>
            <person name="Shea T."/>
            <person name="Shenoy N."/>
            <person name="Sisk P."/>
            <person name="Stolte C."/>
            <person name="Sykes S."/>
            <person name="Walk T."/>
            <person name="White J."/>
            <person name="Yandava C."/>
            <person name="Haas B."/>
            <person name="Henn M.R."/>
            <person name="Nusbaum C."/>
            <person name="Birren B."/>
        </authorList>
    </citation>
    <scope>NUCLEOTIDE SEQUENCE [LARGE SCALE GENOMIC DNA]</scope>
    <source>
        <strain evidence="2">RAJ116</strain>
    </source>
</reference>
<protein>
    <submittedName>
        <fullName evidence="1">Uncharacterized protein</fullName>
    </submittedName>
</protein>